<name>A0ABT2H021_9MICO</name>
<dbReference type="InterPro" id="IPR008979">
    <property type="entry name" value="Galactose-bd-like_sf"/>
</dbReference>
<gene>
    <name evidence="8" type="ORF">N1032_02035</name>
</gene>
<dbReference type="Pfam" id="PF22666">
    <property type="entry name" value="Glyco_hydro_2_N2"/>
    <property type="match status" value="1"/>
</dbReference>
<dbReference type="InterPro" id="IPR040605">
    <property type="entry name" value="Glyco_hydro2_dom5"/>
</dbReference>
<evidence type="ECO:0000256" key="1">
    <source>
        <dbReference type="ARBA" id="ARBA00007401"/>
    </source>
</evidence>
<dbReference type="InterPro" id="IPR006103">
    <property type="entry name" value="Glyco_hydro_2_cat"/>
</dbReference>
<dbReference type="InterPro" id="IPR054593">
    <property type="entry name" value="Beta-mannosidase-like_N2"/>
</dbReference>
<dbReference type="Gene3D" id="3.20.20.80">
    <property type="entry name" value="Glycosidases"/>
    <property type="match status" value="1"/>
</dbReference>
<dbReference type="Gene3D" id="2.60.120.260">
    <property type="entry name" value="Galactose-binding domain-like"/>
    <property type="match status" value="1"/>
</dbReference>
<evidence type="ECO:0000313" key="8">
    <source>
        <dbReference type="EMBL" id="MCS5732521.1"/>
    </source>
</evidence>
<evidence type="ECO:0008006" key="10">
    <source>
        <dbReference type="Google" id="ProtNLM"/>
    </source>
</evidence>
<dbReference type="RefSeq" id="WP_259537152.1">
    <property type="nucleotide sequence ID" value="NZ_JANLCJ010000001.1"/>
</dbReference>
<evidence type="ECO:0000259" key="4">
    <source>
        <dbReference type="Pfam" id="PF00703"/>
    </source>
</evidence>
<dbReference type="PANTHER" id="PTHR42732:SF1">
    <property type="entry name" value="BETA-MANNOSIDASE"/>
    <property type="match status" value="1"/>
</dbReference>
<dbReference type="EMBL" id="JANLCJ010000001">
    <property type="protein sequence ID" value="MCS5732521.1"/>
    <property type="molecule type" value="Genomic_DNA"/>
</dbReference>
<feature type="domain" description="Glycoside hydrolase family 2 catalytic" evidence="5">
    <location>
        <begin position="303"/>
        <end position="492"/>
    </location>
</feature>
<feature type="domain" description="Glycoside hydrolase family 2 immunoglobulin-like beta-sandwich" evidence="4">
    <location>
        <begin position="199"/>
        <end position="295"/>
    </location>
</feature>
<dbReference type="InterPro" id="IPR013783">
    <property type="entry name" value="Ig-like_fold"/>
</dbReference>
<feature type="domain" description="Glycoside hydrolase family 2" evidence="6">
    <location>
        <begin position="695"/>
        <end position="784"/>
    </location>
</feature>
<keyword evidence="2" id="KW-0378">Hydrolase</keyword>
<dbReference type="Gene3D" id="2.60.40.10">
    <property type="entry name" value="Immunoglobulins"/>
    <property type="match status" value="2"/>
</dbReference>
<dbReference type="SUPFAM" id="SSF49303">
    <property type="entry name" value="beta-Galactosidase/glucuronidase domain"/>
    <property type="match status" value="1"/>
</dbReference>
<dbReference type="Pfam" id="PF00703">
    <property type="entry name" value="Glyco_hydro_2"/>
    <property type="match status" value="1"/>
</dbReference>
<reference evidence="8" key="1">
    <citation type="submission" date="2022-08" db="EMBL/GenBank/DDBJ databases">
        <authorList>
            <person name="Deng Y."/>
            <person name="Han X.-F."/>
            <person name="Zhang Y.-Q."/>
        </authorList>
    </citation>
    <scope>NUCLEOTIDE SEQUENCE</scope>
    <source>
        <strain evidence="8">CPCC 203386</strain>
    </source>
</reference>
<dbReference type="Pfam" id="PF18565">
    <property type="entry name" value="Glyco_hydro2_C5"/>
    <property type="match status" value="1"/>
</dbReference>
<keyword evidence="3" id="KW-0326">Glycosidase</keyword>
<dbReference type="InterPro" id="IPR051913">
    <property type="entry name" value="GH2_Domain-Containing"/>
</dbReference>
<evidence type="ECO:0000259" key="5">
    <source>
        <dbReference type="Pfam" id="PF02836"/>
    </source>
</evidence>
<evidence type="ECO:0000259" key="7">
    <source>
        <dbReference type="Pfam" id="PF22666"/>
    </source>
</evidence>
<dbReference type="InterPro" id="IPR017853">
    <property type="entry name" value="GH"/>
</dbReference>
<proteinExistence type="inferred from homology"/>
<dbReference type="InterPro" id="IPR036156">
    <property type="entry name" value="Beta-gal/glucu_dom_sf"/>
</dbReference>
<keyword evidence="9" id="KW-1185">Reference proteome</keyword>
<accession>A0ABT2H021</accession>
<dbReference type="SUPFAM" id="SSF49785">
    <property type="entry name" value="Galactose-binding domain-like"/>
    <property type="match status" value="1"/>
</dbReference>
<dbReference type="Pfam" id="PF02836">
    <property type="entry name" value="Glyco_hydro_2_C"/>
    <property type="match status" value="1"/>
</dbReference>
<dbReference type="PANTHER" id="PTHR42732">
    <property type="entry name" value="BETA-GALACTOSIDASE"/>
    <property type="match status" value="1"/>
</dbReference>
<protein>
    <recommendedName>
        <fullName evidence="10">Beta-galactosidase</fullName>
    </recommendedName>
</protein>
<dbReference type="SUPFAM" id="SSF51445">
    <property type="entry name" value="(Trans)glycosidases"/>
    <property type="match status" value="1"/>
</dbReference>
<dbReference type="InterPro" id="IPR006102">
    <property type="entry name" value="Ig-like_GH2"/>
</dbReference>
<comment type="caution">
    <text evidence="8">The sequence shown here is derived from an EMBL/GenBank/DDBJ whole genome shotgun (WGS) entry which is preliminary data.</text>
</comment>
<sequence length="802" mass="88436">MTHETTTIPLDTDWLFGGEIPLPGAEDALDPARIAEYADPDLDDSGWQPVTLPHTVTPLSWKLWNPATWEKVWAYRRRFATPDTTAGERVFVEFDGAMTTAVVALNGVVLGTHQGGYLPFAFEITDGFSPDGDNVLTVVLDSRFNLNVPPNITAPALSSSIDYAQPGGIHRSARMRITPPSFIEHVALSHHDVLDPAARRTEIVVTIDASAPAADALLTARLFDREGAEVAKSVSEPWAVSAGRDTHTLELTDLGGVQLWDLDDPVLYTIEVTLSAGGDAASERLDRHTVRTGYREARFEPDGFFLNGVRRYLMGVNRHGYFPFAGFSMPDRVHRHDAEIIKNDLNCQIVRCSHYPQTESFLDACDELGLLVWEESPGWQHVGDSLWQDRAADDIEKMIARDRHRPSVVVWAARLNETPDRPEFYARTEALVKRLDPTRQTSGTTHGDYARAGVFQHDVFSYDDYTTRVDDDGERRPVLLPPADERPYLVSEAISTRSSPTTLYRRADGARVQQHQALDYAYGHDDARGDRRFSGLIAWVGFDYEANMGNHYRGVKTSGLGDVFRILKPGGAIYRSQVSPHVRPVAEPAFTWDPPEFGQANAFGDRAEGRLWGPGERAMICSNLDRLDVYLGDRLAGSVAPDRARFPHLDYAPSFVDLTILAGDGTDLRIDGFLDGERVLQRRFSGDRSGDSFALTVDHPHLVADGADATRVEIAVVDRFGEARGSSRERIEFTLDGPGTLVGESPFDLEDTGAVGAVWVRTHPGVPGVIALTATTRELGSRTVMITSHGAGSIPDEERTTA</sequence>
<evidence type="ECO:0000256" key="3">
    <source>
        <dbReference type="ARBA" id="ARBA00023295"/>
    </source>
</evidence>
<evidence type="ECO:0000313" key="9">
    <source>
        <dbReference type="Proteomes" id="UP001165586"/>
    </source>
</evidence>
<evidence type="ECO:0000256" key="2">
    <source>
        <dbReference type="ARBA" id="ARBA00022801"/>
    </source>
</evidence>
<comment type="similarity">
    <text evidence="1">Belongs to the glycosyl hydrolase 2 family.</text>
</comment>
<evidence type="ECO:0000259" key="6">
    <source>
        <dbReference type="Pfam" id="PF18565"/>
    </source>
</evidence>
<organism evidence="8 9">
    <name type="scientific">Herbiconiux daphne</name>
    <dbReference type="NCBI Taxonomy" id="2970914"/>
    <lineage>
        <taxon>Bacteria</taxon>
        <taxon>Bacillati</taxon>
        <taxon>Actinomycetota</taxon>
        <taxon>Actinomycetes</taxon>
        <taxon>Micrococcales</taxon>
        <taxon>Microbacteriaceae</taxon>
        <taxon>Herbiconiux</taxon>
    </lineage>
</organism>
<feature type="domain" description="Beta-mannosidase-like galactose-binding" evidence="7">
    <location>
        <begin position="70"/>
        <end position="145"/>
    </location>
</feature>
<dbReference type="Proteomes" id="UP001165586">
    <property type="component" value="Unassembled WGS sequence"/>
</dbReference>